<dbReference type="GeneID" id="73046684"/>
<feature type="transmembrane region" description="Helical" evidence="5">
    <location>
        <begin position="168"/>
        <end position="188"/>
    </location>
</feature>
<keyword evidence="7" id="KW-1185">Reference proteome</keyword>
<proteinExistence type="predicted"/>
<dbReference type="CDD" id="cd13964">
    <property type="entry name" value="PT_UbiA_1"/>
    <property type="match status" value="1"/>
</dbReference>
<accession>A0ABD5Q680</accession>
<dbReference type="Pfam" id="PF01040">
    <property type="entry name" value="UbiA"/>
    <property type="match status" value="1"/>
</dbReference>
<name>A0ABD5Q680_9EURY</name>
<reference evidence="6 7" key="1">
    <citation type="journal article" date="2019" name="Int. J. Syst. Evol. Microbiol.">
        <title>The Global Catalogue of Microorganisms (GCM) 10K type strain sequencing project: providing services to taxonomists for standard genome sequencing and annotation.</title>
        <authorList>
            <consortium name="The Broad Institute Genomics Platform"/>
            <consortium name="The Broad Institute Genome Sequencing Center for Infectious Disease"/>
            <person name="Wu L."/>
            <person name="Ma J."/>
        </authorList>
    </citation>
    <scope>NUCLEOTIDE SEQUENCE [LARGE SCALE GENOMIC DNA]</scope>
    <source>
        <strain evidence="6 7">XZYJ18</strain>
    </source>
</reference>
<evidence type="ECO:0000256" key="1">
    <source>
        <dbReference type="ARBA" id="ARBA00004651"/>
    </source>
</evidence>
<comment type="caution">
    <text evidence="6">The sequence shown here is derived from an EMBL/GenBank/DDBJ whole genome shotgun (WGS) entry which is preliminary data.</text>
</comment>
<dbReference type="AlphaFoldDB" id="A0ABD5Q680"/>
<keyword evidence="3 5" id="KW-1133">Transmembrane helix</keyword>
<keyword evidence="2 5" id="KW-0812">Transmembrane</keyword>
<evidence type="ECO:0000256" key="5">
    <source>
        <dbReference type="SAM" id="Phobius"/>
    </source>
</evidence>
<evidence type="ECO:0000313" key="7">
    <source>
        <dbReference type="Proteomes" id="UP001595945"/>
    </source>
</evidence>
<organism evidence="6 7">
    <name type="scientific">Halorussus aquaticus</name>
    <dbReference type="NCBI Taxonomy" id="2953748"/>
    <lineage>
        <taxon>Archaea</taxon>
        <taxon>Methanobacteriati</taxon>
        <taxon>Methanobacteriota</taxon>
        <taxon>Stenosarchaea group</taxon>
        <taxon>Halobacteria</taxon>
        <taxon>Halobacteriales</taxon>
        <taxon>Haladaptataceae</taxon>
        <taxon>Halorussus</taxon>
    </lineage>
</organism>
<dbReference type="Gene3D" id="1.10.357.140">
    <property type="entry name" value="UbiA prenyltransferase"/>
    <property type="match status" value="1"/>
</dbReference>
<evidence type="ECO:0000313" key="6">
    <source>
        <dbReference type="EMBL" id="MFC4826220.1"/>
    </source>
</evidence>
<dbReference type="EMBL" id="JBHSHT010000002">
    <property type="protein sequence ID" value="MFC4826220.1"/>
    <property type="molecule type" value="Genomic_DNA"/>
</dbReference>
<feature type="transmembrane region" description="Helical" evidence="5">
    <location>
        <begin position="226"/>
        <end position="246"/>
    </location>
</feature>
<protein>
    <submittedName>
        <fullName evidence="6">UbiA family prenyltransferase</fullName>
    </submittedName>
</protein>
<dbReference type="GO" id="GO:0005886">
    <property type="term" value="C:plasma membrane"/>
    <property type="evidence" value="ECO:0007669"/>
    <property type="project" value="UniProtKB-SubCell"/>
</dbReference>
<dbReference type="PANTHER" id="PTHR42723">
    <property type="entry name" value="CHLOROPHYLL SYNTHASE"/>
    <property type="match status" value="1"/>
</dbReference>
<dbReference type="InterPro" id="IPR044878">
    <property type="entry name" value="UbiA_sf"/>
</dbReference>
<dbReference type="PANTHER" id="PTHR42723:SF1">
    <property type="entry name" value="CHLOROPHYLL SYNTHASE, CHLOROPLASTIC"/>
    <property type="match status" value="1"/>
</dbReference>
<evidence type="ECO:0000256" key="4">
    <source>
        <dbReference type="ARBA" id="ARBA00023136"/>
    </source>
</evidence>
<dbReference type="Proteomes" id="UP001595945">
    <property type="component" value="Unassembled WGS sequence"/>
</dbReference>
<dbReference type="InterPro" id="IPR050475">
    <property type="entry name" value="Prenyltransferase_related"/>
</dbReference>
<dbReference type="InterPro" id="IPR000537">
    <property type="entry name" value="UbiA_prenyltransferase"/>
</dbReference>
<feature type="transmembrane region" description="Helical" evidence="5">
    <location>
        <begin position="282"/>
        <end position="302"/>
    </location>
</feature>
<evidence type="ECO:0000256" key="3">
    <source>
        <dbReference type="ARBA" id="ARBA00022989"/>
    </source>
</evidence>
<evidence type="ECO:0000256" key="2">
    <source>
        <dbReference type="ARBA" id="ARBA00022692"/>
    </source>
</evidence>
<dbReference type="RefSeq" id="WP_254268162.1">
    <property type="nucleotide sequence ID" value="NZ_CP100400.1"/>
</dbReference>
<gene>
    <name evidence="6" type="ORF">ACFO9K_18355</name>
</gene>
<sequence>MGDARSRFARSVAGYAELVRVPNLFTAPPDVLLGAALAAATGPGVTPGGVAGLALASMLLYAAGTTLNDAFDADVDAVERPERPIPSGRVARRTGYALGGALLVSGVAVAGDAAGVVGGVVAASVAGGIVLYDGVLKGGVAGFAAMGAVRGLNVLLGTTAGESPTPSLAAAGVALAVTAYIAAVTFMASRETESGGRRTVLVAGSGAVVAAAVLLVRLAVARPSPLDGAASLVLGVGFLAWTGRALGRAYRNPVPETIGPAVGTCVLALAVLDAAFAATVDAAWSLVILLFLVPAVGLKQWFSVT</sequence>
<feature type="transmembrane region" description="Helical" evidence="5">
    <location>
        <begin position="200"/>
        <end position="220"/>
    </location>
</feature>
<keyword evidence="4 5" id="KW-0472">Membrane</keyword>
<comment type="subcellular location">
    <subcellularLocation>
        <location evidence="1">Cell membrane</location>
        <topology evidence="1">Multi-pass membrane protein</topology>
    </subcellularLocation>
</comment>
<feature type="transmembrane region" description="Helical" evidence="5">
    <location>
        <begin position="139"/>
        <end position="156"/>
    </location>
</feature>
<feature type="transmembrane region" description="Helical" evidence="5">
    <location>
        <begin position="258"/>
        <end position="276"/>
    </location>
</feature>